<keyword evidence="2" id="KW-1185">Reference proteome</keyword>
<dbReference type="Proteomes" id="UP001148737">
    <property type="component" value="Unassembled WGS sequence"/>
</dbReference>
<dbReference type="EMBL" id="JANAKD010001356">
    <property type="protein sequence ID" value="KAJ3480317.1"/>
    <property type="molecule type" value="Genomic_DNA"/>
</dbReference>
<proteinExistence type="predicted"/>
<organism evidence="1 2">
    <name type="scientific">Lecanicillium saksenae</name>
    <dbReference type="NCBI Taxonomy" id="468837"/>
    <lineage>
        <taxon>Eukaryota</taxon>
        <taxon>Fungi</taxon>
        <taxon>Dikarya</taxon>
        <taxon>Ascomycota</taxon>
        <taxon>Pezizomycotina</taxon>
        <taxon>Sordariomycetes</taxon>
        <taxon>Hypocreomycetidae</taxon>
        <taxon>Hypocreales</taxon>
        <taxon>Cordycipitaceae</taxon>
        <taxon>Lecanicillium</taxon>
    </lineage>
</organism>
<evidence type="ECO:0000313" key="2">
    <source>
        <dbReference type="Proteomes" id="UP001148737"/>
    </source>
</evidence>
<reference evidence="1" key="1">
    <citation type="submission" date="2022-07" db="EMBL/GenBank/DDBJ databases">
        <title>Genome Sequence of Lecanicillium saksenae.</title>
        <authorList>
            <person name="Buettner E."/>
        </authorList>
    </citation>
    <scope>NUCLEOTIDE SEQUENCE</scope>
    <source>
        <strain evidence="1">VT-O1</strain>
    </source>
</reference>
<gene>
    <name evidence="1" type="ORF">NLG97_g8100</name>
</gene>
<sequence>MHFTVASSAVALLASTASAAAAAKKTQMQINYYSDQCKSYVGDVKVTWATSMYDVKHDNCYNYNYGSFVNIANCYGPGGCQCNFFYGKDCKGGSTKLFDNHNCVGGAQQLQSFACYLT</sequence>
<accession>A0ACC1QMW3</accession>
<protein>
    <submittedName>
        <fullName evidence="1">Uncharacterized protein</fullName>
    </submittedName>
</protein>
<name>A0ACC1QMW3_9HYPO</name>
<evidence type="ECO:0000313" key="1">
    <source>
        <dbReference type="EMBL" id="KAJ3480317.1"/>
    </source>
</evidence>
<comment type="caution">
    <text evidence="1">The sequence shown here is derived from an EMBL/GenBank/DDBJ whole genome shotgun (WGS) entry which is preliminary data.</text>
</comment>